<feature type="compositionally biased region" description="Polar residues" evidence="2">
    <location>
        <begin position="678"/>
        <end position="691"/>
    </location>
</feature>
<organism evidence="4 5">
    <name type="scientific">Nicrophorus vespilloides</name>
    <name type="common">Boreal carrion beetle</name>
    <dbReference type="NCBI Taxonomy" id="110193"/>
    <lineage>
        <taxon>Eukaryota</taxon>
        <taxon>Metazoa</taxon>
        <taxon>Ecdysozoa</taxon>
        <taxon>Arthropoda</taxon>
        <taxon>Hexapoda</taxon>
        <taxon>Insecta</taxon>
        <taxon>Pterygota</taxon>
        <taxon>Neoptera</taxon>
        <taxon>Endopterygota</taxon>
        <taxon>Coleoptera</taxon>
        <taxon>Polyphaga</taxon>
        <taxon>Staphyliniformia</taxon>
        <taxon>Silphidae</taxon>
        <taxon>Nicrophorinae</taxon>
        <taxon>Nicrophorus</taxon>
    </lineage>
</organism>
<evidence type="ECO:0000313" key="4">
    <source>
        <dbReference type="Proteomes" id="UP000695000"/>
    </source>
</evidence>
<dbReference type="SMART" id="SM00582">
    <property type="entry name" value="RPR"/>
    <property type="match status" value="1"/>
</dbReference>
<keyword evidence="4" id="KW-1185">Reference proteome</keyword>
<reference evidence="5" key="1">
    <citation type="submission" date="2025-08" db="UniProtKB">
        <authorList>
            <consortium name="RefSeq"/>
        </authorList>
    </citation>
    <scope>IDENTIFICATION</scope>
    <source>
        <tissue evidence="5">Whole Larva</tissue>
    </source>
</reference>
<evidence type="ECO:0000313" key="5">
    <source>
        <dbReference type="RefSeq" id="XP_017783737.1"/>
    </source>
</evidence>
<dbReference type="InterPro" id="IPR045154">
    <property type="entry name" value="PCF11-like"/>
</dbReference>
<keyword evidence="1" id="KW-0175">Coiled coil</keyword>
<dbReference type="PANTHER" id="PTHR15921">
    <property type="entry name" value="PRE-MRNA CLEAVAGE COMPLEX II"/>
    <property type="match status" value="1"/>
</dbReference>
<evidence type="ECO:0000256" key="2">
    <source>
        <dbReference type="SAM" id="MobiDB-lite"/>
    </source>
</evidence>
<sequence length="1670" mass="186805">MAPSKEIKDGYTSTLQDLNCNSKPLISVLTMLAEENVAHAKVIVEAIEEHLAKVRTEVKLPVLYLIDCIIKNVGGPYTPAFCNNIVQLFCSVFQQVDEKTRTEMYKLRQTWNDVLPKSKLYALDVQTKQVDPAWPITAPPPNIHFNPKFFKPNATKEAPKPAINNIVSTATDPTTLEMQQKILSKQKQLLELQQKKLELELLQTQVKMKEEQLKKSTIVGEDIAPATAKNLLLKPEVAKQLEEEPAIEVKNNAIINSNTNIGVPKTSGGSLIGGSRPNRDPRLLRQQVPGPTTIGLQNTVNTIVQLENKSNTTNSLDNKIVSNKMSNRVERTDARFVNNKDEAPQKAAKTLSRIPLKSKRSTSPKSKSSRSSKSSSSGSGSTSSLDSPTKKTSLVRSSSKSPTIKYKKGQSRTDKKGKIISKAEKISPNKDSNGGTFKDIKGLKNRNYMRRNRISPDLDEMRDVDLRMNGPPEKQSRLHDEIIEKSNDEQNVDIDLRQIPASKKRTSMDAPEPPTLKKNKTEMFDVLFGNEDVDLRQFPVSSKSTKSTERPPTPPPPIISSSSPKQDSAGNESSPKCDLATKPALELVRAKLANATNIDKFNKSRFNLHAEQKKQQDNKEKLVLDESLNKIIISQADEECIMTGNMTKAQESALMNKIIAQIENQKLKEAKRKDNENNDGTLPPSQNNNTTSDEEMDVENTEFVEQRNVNKHQPVHSGEEFRNQEGRNRRGMGSGLGGPWRGNRRGFPGPRGPIRVPRPGIEPWIRPLNPNPQWRQPFHGNIFDEEKMMPVSDLIDQRSQSPSTLDMVVNCANQDNTKSINIDGEPRDIIFYDETAIAFMTWEDPYEISFQAGTRRVTFDDNMTYTLSFNEKYQEVNIGESTYKVRLGAPTREIYIDGNGYECFFGGPGVTIDLNGKLTVVKIEGPPPQVKIGTVRRTDLVAGKINLIIDAKTIVPIYLDSRTQKFNIDNMMHTLKFTDALKTVLINDVAFKVEFGGLPKPITVNEKKHFVRFSKLPKGLRPGHVFIKDMEGCKPILSDNENSQDSNDVIADTVTKLLPIVTSTKKKSRFSDDSPDRTSSSPNTVISNLLQQPTFSNIDSLLSNAFAASTSVTSSNQTTYQTDATEMAVQEPDVKLPAESAPSVTLPPSLNINDLFLKLVSAGIVTSNNLPNDTQSGQTVSQQSEIAVEKQEPKPKKEYVAPIIKPIDFGKPNTLKIKQPAVIYSLYSGMQCSSCGMRFPPENSVLYSQHLDWHFRQNRKGKKSIRKATSRRWYYAISDWNNYEEIEDLEEREKCYFENQEQGDGANDEGEEEIEIPSVPADSNIPEAHCEVCQEKFEQFYNEEKEEWHLRMAIRIDEQTYHPLCYEDYQASLVETTFDETLNATVPEVKEPEILGISKSKTSIPGLEVGLDETKDEDVQEILIDDCEISVISVHTPKSDGDDQEMTEAETTENAIENPESMITDDNEERTENDEDDDVIIHEVQPERIILDEYEFKDSQLDDSCLIPGVTVKQEPVDDGFMDVENFKLGEIKIKKEPVTPDESFEDIGHITEVVEVDDLERPDTRPADLIAAIDGNVDINTGMVAPSCGISGKIKINISKPLPVIAPKENKDISVDVDNNIEPIDPTQPLPPGEEPVQLHLKPALQGIELKKMPMVKKGSELTGLCSIM</sequence>
<dbReference type="InterPro" id="IPR057242">
    <property type="entry name" value="PCFS4-like"/>
</dbReference>
<feature type="compositionally biased region" description="Polar residues" evidence="2">
    <location>
        <begin position="386"/>
        <end position="402"/>
    </location>
</feature>
<feature type="compositionally biased region" description="Acidic residues" evidence="2">
    <location>
        <begin position="1463"/>
        <end position="1476"/>
    </location>
</feature>
<feature type="compositionally biased region" description="Basic residues" evidence="2">
    <location>
        <begin position="356"/>
        <end position="370"/>
    </location>
</feature>
<evidence type="ECO:0000259" key="3">
    <source>
        <dbReference type="PROSITE" id="PS51391"/>
    </source>
</evidence>
<feature type="region of interest" description="Disordered" evidence="2">
    <location>
        <begin position="1168"/>
        <end position="1193"/>
    </location>
</feature>
<feature type="compositionally biased region" description="Acidic residues" evidence="2">
    <location>
        <begin position="1442"/>
        <end position="1451"/>
    </location>
</feature>
<feature type="region of interest" description="Disordered" evidence="2">
    <location>
        <begin position="539"/>
        <end position="578"/>
    </location>
</feature>
<feature type="compositionally biased region" description="Basic and acidic residues" evidence="2">
    <location>
        <begin position="411"/>
        <end position="428"/>
    </location>
</feature>
<dbReference type="InterPro" id="IPR006569">
    <property type="entry name" value="CID_dom"/>
</dbReference>
<dbReference type="InterPro" id="IPR047415">
    <property type="entry name" value="Pcf11_CID"/>
</dbReference>
<feature type="coiled-coil region" evidence="1">
    <location>
        <begin position="180"/>
        <end position="214"/>
    </location>
</feature>
<feature type="compositionally biased region" description="Basic and acidic residues" evidence="2">
    <location>
        <begin position="717"/>
        <end position="728"/>
    </location>
</feature>
<dbReference type="GeneID" id="108567653"/>
<dbReference type="InterPro" id="IPR008942">
    <property type="entry name" value="ENTH_VHS"/>
</dbReference>
<accession>A0ABM1NA87</accession>
<dbReference type="RefSeq" id="XP_017783737.1">
    <property type="nucleotide sequence ID" value="XM_017928248.1"/>
</dbReference>
<name>A0ABM1NA87_NICVS</name>
<gene>
    <name evidence="5" type="primary">LOC108567653</name>
</gene>
<feature type="compositionally biased region" description="Polar residues" evidence="2">
    <location>
        <begin position="1168"/>
        <end position="1185"/>
    </location>
</feature>
<dbReference type="Pfam" id="PF23228">
    <property type="entry name" value="zf_PCFS4"/>
    <property type="match status" value="1"/>
</dbReference>
<feature type="compositionally biased region" description="Polar residues" evidence="2">
    <location>
        <begin position="313"/>
        <end position="326"/>
    </location>
</feature>
<feature type="compositionally biased region" description="Basic and acidic residues" evidence="2">
    <location>
        <begin position="327"/>
        <end position="344"/>
    </location>
</feature>
<feature type="compositionally biased region" description="Low complexity" evidence="2">
    <location>
        <begin position="745"/>
        <end position="759"/>
    </location>
</feature>
<feature type="region of interest" description="Disordered" evidence="2">
    <location>
        <begin position="1435"/>
        <end position="1476"/>
    </location>
</feature>
<feature type="domain" description="CID" evidence="3">
    <location>
        <begin position="3"/>
        <end position="131"/>
    </location>
</feature>
<dbReference type="Gene3D" id="1.25.40.90">
    <property type="match status" value="1"/>
</dbReference>
<dbReference type="Pfam" id="PF20845">
    <property type="entry name" value="Pcf11_helical"/>
    <property type="match status" value="1"/>
</dbReference>
<protein>
    <submittedName>
        <fullName evidence="5">Uncharacterized protein LOC108567653 isoform X1</fullName>
    </submittedName>
</protein>
<dbReference type="CDD" id="cd16982">
    <property type="entry name" value="CID_Pcf11"/>
    <property type="match status" value="1"/>
</dbReference>
<dbReference type="InterPro" id="IPR048830">
    <property type="entry name" value="PCF11_helical"/>
</dbReference>
<feature type="region of interest" description="Disordered" evidence="2">
    <location>
        <begin position="668"/>
        <end position="759"/>
    </location>
</feature>
<feature type="compositionally biased region" description="Acidic residues" evidence="2">
    <location>
        <begin position="692"/>
        <end position="702"/>
    </location>
</feature>
<dbReference type="Pfam" id="PF04818">
    <property type="entry name" value="CID"/>
    <property type="match status" value="1"/>
</dbReference>
<dbReference type="PROSITE" id="PS51391">
    <property type="entry name" value="CID"/>
    <property type="match status" value="1"/>
</dbReference>
<feature type="region of interest" description="Disordered" evidence="2">
    <location>
        <begin position="496"/>
        <end position="521"/>
    </location>
</feature>
<feature type="region of interest" description="Disordered" evidence="2">
    <location>
        <begin position="313"/>
        <end position="440"/>
    </location>
</feature>
<dbReference type="SUPFAM" id="SSF48464">
    <property type="entry name" value="ENTH/VHS domain"/>
    <property type="match status" value="1"/>
</dbReference>
<evidence type="ECO:0000256" key="1">
    <source>
        <dbReference type="SAM" id="Coils"/>
    </source>
</evidence>
<feature type="compositionally biased region" description="Low complexity" evidence="2">
    <location>
        <begin position="371"/>
        <end position="385"/>
    </location>
</feature>
<dbReference type="PANTHER" id="PTHR15921:SF3">
    <property type="entry name" value="PRE-MRNA CLEAVAGE COMPLEX 2 PROTEIN PCF11"/>
    <property type="match status" value="1"/>
</dbReference>
<proteinExistence type="predicted"/>
<dbReference type="Proteomes" id="UP000695000">
    <property type="component" value="Unplaced"/>
</dbReference>